<keyword evidence="3" id="KW-1185">Reference proteome</keyword>
<protein>
    <submittedName>
        <fullName evidence="2">Uncharacterized protein</fullName>
    </submittedName>
</protein>
<evidence type="ECO:0000313" key="3">
    <source>
        <dbReference type="Proteomes" id="UP000313359"/>
    </source>
</evidence>
<feature type="compositionally biased region" description="Basic residues" evidence="1">
    <location>
        <begin position="93"/>
        <end position="104"/>
    </location>
</feature>
<dbReference type="AlphaFoldDB" id="A0A5C2S9B9"/>
<feature type="compositionally biased region" description="Basic and acidic residues" evidence="1">
    <location>
        <begin position="72"/>
        <end position="82"/>
    </location>
</feature>
<gene>
    <name evidence="2" type="ORF">L227DRAFT_98119</name>
</gene>
<sequence>MDSTRHEPGGARATIPRLTIKLKLRSSLVVVGGTGHRRLETWAEIRDDNARGSERAREMHVLRKGRHCPRTGTDETQSRYDMHPSSPMTKVTRWARQKNSKSIR</sequence>
<dbReference type="EMBL" id="ML122266">
    <property type="protein sequence ID" value="RPD60310.1"/>
    <property type="molecule type" value="Genomic_DNA"/>
</dbReference>
<name>A0A5C2S9B9_9APHY</name>
<proteinExistence type="predicted"/>
<feature type="region of interest" description="Disordered" evidence="1">
    <location>
        <begin position="65"/>
        <end position="104"/>
    </location>
</feature>
<evidence type="ECO:0000313" key="2">
    <source>
        <dbReference type="EMBL" id="RPD60310.1"/>
    </source>
</evidence>
<evidence type="ECO:0000256" key="1">
    <source>
        <dbReference type="SAM" id="MobiDB-lite"/>
    </source>
</evidence>
<organism evidence="2 3">
    <name type="scientific">Lentinus tigrinus ALCF2SS1-6</name>
    <dbReference type="NCBI Taxonomy" id="1328759"/>
    <lineage>
        <taxon>Eukaryota</taxon>
        <taxon>Fungi</taxon>
        <taxon>Dikarya</taxon>
        <taxon>Basidiomycota</taxon>
        <taxon>Agaricomycotina</taxon>
        <taxon>Agaricomycetes</taxon>
        <taxon>Polyporales</taxon>
        <taxon>Polyporaceae</taxon>
        <taxon>Lentinus</taxon>
    </lineage>
</organism>
<dbReference type="Proteomes" id="UP000313359">
    <property type="component" value="Unassembled WGS sequence"/>
</dbReference>
<accession>A0A5C2S9B9</accession>
<reference evidence="2" key="1">
    <citation type="journal article" date="2018" name="Genome Biol. Evol.">
        <title>Genomics and development of Lentinus tigrinus, a white-rot wood-decaying mushroom with dimorphic fruiting bodies.</title>
        <authorList>
            <person name="Wu B."/>
            <person name="Xu Z."/>
            <person name="Knudson A."/>
            <person name="Carlson A."/>
            <person name="Chen N."/>
            <person name="Kovaka S."/>
            <person name="LaButti K."/>
            <person name="Lipzen A."/>
            <person name="Pennachio C."/>
            <person name="Riley R."/>
            <person name="Schakwitz W."/>
            <person name="Umezawa K."/>
            <person name="Ohm R.A."/>
            <person name="Grigoriev I.V."/>
            <person name="Nagy L.G."/>
            <person name="Gibbons J."/>
            <person name="Hibbett D."/>
        </authorList>
    </citation>
    <scope>NUCLEOTIDE SEQUENCE [LARGE SCALE GENOMIC DNA]</scope>
    <source>
        <strain evidence="2">ALCF2SS1-6</strain>
    </source>
</reference>